<dbReference type="EMBL" id="REGN01001482">
    <property type="protein sequence ID" value="RNA34439.1"/>
    <property type="molecule type" value="Genomic_DNA"/>
</dbReference>
<dbReference type="PANTHER" id="PTHR47327">
    <property type="entry name" value="FI18240P1-RELATED"/>
    <property type="match status" value="1"/>
</dbReference>
<organism evidence="3 4">
    <name type="scientific">Brachionus plicatilis</name>
    <name type="common">Marine rotifer</name>
    <name type="synonym">Brachionus muelleri</name>
    <dbReference type="NCBI Taxonomy" id="10195"/>
    <lineage>
        <taxon>Eukaryota</taxon>
        <taxon>Metazoa</taxon>
        <taxon>Spiralia</taxon>
        <taxon>Gnathifera</taxon>
        <taxon>Rotifera</taxon>
        <taxon>Eurotatoria</taxon>
        <taxon>Monogononta</taxon>
        <taxon>Pseudotrocha</taxon>
        <taxon>Ploima</taxon>
        <taxon>Brachionidae</taxon>
        <taxon>Brachionus</taxon>
    </lineage>
</organism>
<comment type="caution">
    <text evidence="3">The sequence shown here is derived from an EMBL/GenBank/DDBJ whole genome shotgun (WGS) entry which is preliminary data.</text>
</comment>
<evidence type="ECO:0000313" key="4">
    <source>
        <dbReference type="Proteomes" id="UP000276133"/>
    </source>
</evidence>
<dbReference type="AlphaFoldDB" id="A0A3M7SFE0"/>
<sequence>MIAWPLYDGFAPAFLKDESTDISQSYRNVPEQTVYSNNIELFNTLKNLVVDGKFTLFISTKDENNQVKLKTIKAKELVEAPDRFDRFGTTLLLSRYNLIHPNSKFITFQEVEFSQLSIDDCAKKCNEQVGFDCNMFEFCYQTGDCRLRRYTENEKPTNFTTDLNCDIYEKDALSHYNQFRSHVSVNEKDLKYVPVNNPSECARKCDKETKINCKSFNYCPVTYACYLSESHLTDASSNLNKNSTCDHFSRKFLSDFTYVATSEIKLIGEVVFNDANLEACSAYCVTAEGIRCKSFEYCESSKTCILNSGSSNVIVSPNVPTDKCGHYRREYFYETNEYYNFKTKSDKSKGVLIGLSIAFSIVSVAGGILGTIFFLTKKN</sequence>
<feature type="transmembrane region" description="Helical" evidence="1">
    <location>
        <begin position="351"/>
        <end position="375"/>
    </location>
</feature>
<dbReference type="Gene3D" id="3.50.4.10">
    <property type="entry name" value="Hepatocyte Growth Factor"/>
    <property type="match status" value="3"/>
</dbReference>
<dbReference type="Pfam" id="PF00024">
    <property type="entry name" value="PAN_1"/>
    <property type="match status" value="3"/>
</dbReference>
<dbReference type="PROSITE" id="PS50948">
    <property type="entry name" value="PAN"/>
    <property type="match status" value="2"/>
</dbReference>
<dbReference type="Proteomes" id="UP000276133">
    <property type="component" value="Unassembled WGS sequence"/>
</dbReference>
<accession>A0A3M7SFE0</accession>
<keyword evidence="4" id="KW-1185">Reference proteome</keyword>
<proteinExistence type="predicted"/>
<keyword evidence="1" id="KW-0812">Transmembrane</keyword>
<dbReference type="SUPFAM" id="SSF57414">
    <property type="entry name" value="Hairpin loop containing domain-like"/>
    <property type="match status" value="3"/>
</dbReference>
<dbReference type="GO" id="GO:0009653">
    <property type="term" value="P:anatomical structure morphogenesis"/>
    <property type="evidence" value="ECO:0007669"/>
    <property type="project" value="TreeGrafter"/>
</dbReference>
<dbReference type="OrthoDB" id="5983572at2759"/>
<dbReference type="CDD" id="cd01099">
    <property type="entry name" value="PAN_AP_HGF"/>
    <property type="match status" value="1"/>
</dbReference>
<dbReference type="InterPro" id="IPR052774">
    <property type="entry name" value="Celegans_DevNeuronal_Protein"/>
</dbReference>
<feature type="domain" description="Apple" evidence="2">
    <location>
        <begin position="165"/>
        <end position="252"/>
    </location>
</feature>
<evidence type="ECO:0000313" key="3">
    <source>
        <dbReference type="EMBL" id="RNA34439.1"/>
    </source>
</evidence>
<reference evidence="3 4" key="1">
    <citation type="journal article" date="2018" name="Sci. Rep.">
        <title>Genomic signatures of local adaptation to the degree of environmental predictability in rotifers.</title>
        <authorList>
            <person name="Franch-Gras L."/>
            <person name="Hahn C."/>
            <person name="Garcia-Roger E.M."/>
            <person name="Carmona M.J."/>
            <person name="Serra M."/>
            <person name="Gomez A."/>
        </authorList>
    </citation>
    <scope>NUCLEOTIDE SEQUENCE [LARGE SCALE GENOMIC DNA]</scope>
    <source>
        <strain evidence="3">HYR1</strain>
    </source>
</reference>
<protein>
    <submittedName>
        <fullName evidence="3">Antigen B membrane</fullName>
    </submittedName>
</protein>
<gene>
    <name evidence="3" type="ORF">BpHYR1_006592</name>
</gene>
<evidence type="ECO:0000256" key="1">
    <source>
        <dbReference type="SAM" id="Phobius"/>
    </source>
</evidence>
<feature type="domain" description="Apple" evidence="2">
    <location>
        <begin position="253"/>
        <end position="331"/>
    </location>
</feature>
<keyword evidence="1" id="KW-1133">Transmembrane helix</keyword>
<dbReference type="SMART" id="SM00473">
    <property type="entry name" value="PAN_AP"/>
    <property type="match status" value="3"/>
</dbReference>
<dbReference type="InterPro" id="IPR003609">
    <property type="entry name" value="Pan_app"/>
</dbReference>
<name>A0A3M7SFE0_BRAPC</name>
<dbReference type="PANTHER" id="PTHR47327:SF1">
    <property type="entry name" value="RE15579P"/>
    <property type="match status" value="1"/>
</dbReference>
<evidence type="ECO:0000259" key="2">
    <source>
        <dbReference type="PROSITE" id="PS50948"/>
    </source>
</evidence>
<keyword evidence="1" id="KW-0472">Membrane</keyword>